<dbReference type="GO" id="GO:0005739">
    <property type="term" value="C:mitochondrion"/>
    <property type="evidence" value="ECO:0007669"/>
    <property type="project" value="GOC"/>
</dbReference>
<keyword evidence="1" id="KW-1133">Transmembrane helix</keyword>
<protein>
    <recommendedName>
        <fullName evidence="4">NADH dehydrogenase [ubiquinone] 1 beta subcomplex subunit 6</fullName>
    </recommendedName>
</protein>
<organism evidence="2 3">
    <name type="scientific">Candidula unifasciata</name>
    <dbReference type="NCBI Taxonomy" id="100452"/>
    <lineage>
        <taxon>Eukaryota</taxon>
        <taxon>Metazoa</taxon>
        <taxon>Spiralia</taxon>
        <taxon>Lophotrochozoa</taxon>
        <taxon>Mollusca</taxon>
        <taxon>Gastropoda</taxon>
        <taxon>Heterobranchia</taxon>
        <taxon>Euthyneura</taxon>
        <taxon>Panpulmonata</taxon>
        <taxon>Eupulmonata</taxon>
        <taxon>Stylommatophora</taxon>
        <taxon>Helicina</taxon>
        <taxon>Helicoidea</taxon>
        <taxon>Geomitridae</taxon>
        <taxon>Candidula</taxon>
    </lineage>
</organism>
<gene>
    <name evidence="2" type="ORF">CUNI_LOCUS7635</name>
</gene>
<dbReference type="GO" id="GO:0006120">
    <property type="term" value="P:mitochondrial electron transport, NADH to ubiquinone"/>
    <property type="evidence" value="ECO:0007669"/>
    <property type="project" value="InterPro"/>
</dbReference>
<dbReference type="PANTHER" id="PTHR21106">
    <property type="entry name" value="NADH DEHYDROGENASE [UBIQUINONE] 1 BETA SUBCOMPLEX SUBUNIT 6"/>
    <property type="match status" value="1"/>
</dbReference>
<dbReference type="Pfam" id="PF09782">
    <property type="entry name" value="NDUF_B6"/>
    <property type="match status" value="1"/>
</dbReference>
<sequence length="193" mass="23045">MANISKKADELKIDPVMEKPWQRAQRFEKYDYYCKSAYPPMQLEPLPFERNRLANGGMTSEQRALRKQWVNDQILHHEAREIPEVQPYNIFRRIYRWPADTFIFNPAKKFIGAERADLLRYTIPKAIMALLGSYFIWYQIKYHPSDWMTDGRVHVFRTKPMLLGEDAHKFPEKDPTDFNDRGFKSRKALLSQE</sequence>
<dbReference type="Proteomes" id="UP000678393">
    <property type="component" value="Unassembled WGS sequence"/>
</dbReference>
<feature type="transmembrane region" description="Helical" evidence="1">
    <location>
        <begin position="118"/>
        <end position="140"/>
    </location>
</feature>
<reference evidence="2" key="1">
    <citation type="submission" date="2021-04" db="EMBL/GenBank/DDBJ databases">
        <authorList>
            <consortium name="Molecular Ecology Group"/>
        </authorList>
    </citation>
    <scope>NUCLEOTIDE SEQUENCE</scope>
</reference>
<evidence type="ECO:0000313" key="3">
    <source>
        <dbReference type="Proteomes" id="UP000678393"/>
    </source>
</evidence>
<comment type="caution">
    <text evidence="2">The sequence shown here is derived from an EMBL/GenBank/DDBJ whole genome shotgun (WGS) entry which is preliminary data.</text>
</comment>
<dbReference type="EMBL" id="CAJHNH020001224">
    <property type="protein sequence ID" value="CAG5122077.1"/>
    <property type="molecule type" value="Genomic_DNA"/>
</dbReference>
<dbReference type="InterPro" id="IPR019174">
    <property type="entry name" value="NADH_DH_b-subcmplx_su6"/>
</dbReference>
<keyword evidence="1" id="KW-0472">Membrane</keyword>
<evidence type="ECO:0000313" key="2">
    <source>
        <dbReference type="EMBL" id="CAG5122077.1"/>
    </source>
</evidence>
<proteinExistence type="predicted"/>
<accession>A0A8S3YY22</accession>
<evidence type="ECO:0008006" key="4">
    <source>
        <dbReference type="Google" id="ProtNLM"/>
    </source>
</evidence>
<dbReference type="OrthoDB" id="5824032at2759"/>
<dbReference type="PANTHER" id="PTHR21106:SF2">
    <property type="entry name" value="NADH DEHYDROGENASE [UBIQUINONE] 1 BETA SUBCOMPLEX SUBUNIT 6"/>
    <property type="match status" value="1"/>
</dbReference>
<keyword evidence="3" id="KW-1185">Reference proteome</keyword>
<keyword evidence="1" id="KW-0812">Transmembrane</keyword>
<dbReference type="AlphaFoldDB" id="A0A8S3YY22"/>
<name>A0A8S3YY22_9EUPU</name>
<evidence type="ECO:0000256" key="1">
    <source>
        <dbReference type="SAM" id="Phobius"/>
    </source>
</evidence>